<proteinExistence type="predicted"/>
<dbReference type="PANTHER" id="PTHR30386:SF28">
    <property type="entry name" value="EXPORTED PROTEIN"/>
    <property type="match status" value="1"/>
</dbReference>
<organism evidence="3 4">
    <name type="scientific">Saccharospirillum mangrovi</name>
    <dbReference type="NCBI Taxonomy" id="2161747"/>
    <lineage>
        <taxon>Bacteria</taxon>
        <taxon>Pseudomonadati</taxon>
        <taxon>Pseudomonadota</taxon>
        <taxon>Gammaproteobacteria</taxon>
        <taxon>Oceanospirillales</taxon>
        <taxon>Saccharospirillaceae</taxon>
        <taxon>Saccharospirillum</taxon>
    </lineage>
</organism>
<dbReference type="Proteomes" id="UP001595617">
    <property type="component" value="Unassembled WGS sequence"/>
</dbReference>
<evidence type="ECO:0000259" key="2">
    <source>
        <dbReference type="Pfam" id="PF26002"/>
    </source>
</evidence>
<protein>
    <submittedName>
        <fullName evidence="3">HlyD family efflux transporter periplasmic adaptor subunit</fullName>
    </submittedName>
</protein>
<evidence type="ECO:0000313" key="4">
    <source>
        <dbReference type="Proteomes" id="UP001595617"/>
    </source>
</evidence>
<keyword evidence="1" id="KW-1133">Transmembrane helix</keyword>
<dbReference type="RefSeq" id="WP_380697019.1">
    <property type="nucleotide sequence ID" value="NZ_JBHRYR010000003.1"/>
</dbReference>
<reference evidence="4" key="1">
    <citation type="journal article" date="2019" name="Int. J. Syst. Evol. Microbiol.">
        <title>The Global Catalogue of Microorganisms (GCM) 10K type strain sequencing project: providing services to taxonomists for standard genome sequencing and annotation.</title>
        <authorList>
            <consortium name="The Broad Institute Genomics Platform"/>
            <consortium name="The Broad Institute Genome Sequencing Center for Infectious Disease"/>
            <person name="Wu L."/>
            <person name="Ma J."/>
        </authorList>
    </citation>
    <scope>NUCLEOTIDE SEQUENCE [LARGE SCALE GENOMIC DNA]</scope>
    <source>
        <strain evidence="4">IBRC 10765</strain>
    </source>
</reference>
<keyword evidence="1" id="KW-0812">Transmembrane</keyword>
<dbReference type="Gene3D" id="2.40.50.100">
    <property type="match status" value="1"/>
</dbReference>
<comment type="caution">
    <text evidence="3">The sequence shown here is derived from an EMBL/GenBank/DDBJ whole genome shotgun (WGS) entry which is preliminary data.</text>
</comment>
<dbReference type="PANTHER" id="PTHR30386">
    <property type="entry name" value="MEMBRANE FUSION SUBUNIT OF EMRAB-TOLC MULTIDRUG EFFLUX PUMP"/>
    <property type="match status" value="1"/>
</dbReference>
<feature type="domain" description="AprE-like beta-barrel" evidence="2">
    <location>
        <begin position="300"/>
        <end position="396"/>
    </location>
</feature>
<dbReference type="EMBL" id="JBHRYR010000003">
    <property type="protein sequence ID" value="MFC3853656.1"/>
    <property type="molecule type" value="Genomic_DNA"/>
</dbReference>
<dbReference type="PRINTS" id="PR01490">
    <property type="entry name" value="RTXTOXIND"/>
</dbReference>
<keyword evidence="1" id="KW-0472">Membrane</keyword>
<accession>A0ABV7ZZQ9</accession>
<dbReference type="InterPro" id="IPR050739">
    <property type="entry name" value="MFP"/>
</dbReference>
<dbReference type="SUPFAM" id="SSF51230">
    <property type="entry name" value="Single hybrid motif"/>
    <property type="match status" value="1"/>
</dbReference>
<name>A0ABV7ZZQ9_9GAMM</name>
<evidence type="ECO:0000313" key="3">
    <source>
        <dbReference type="EMBL" id="MFC3853656.1"/>
    </source>
</evidence>
<evidence type="ECO:0000256" key="1">
    <source>
        <dbReference type="SAM" id="Phobius"/>
    </source>
</evidence>
<feature type="transmembrane region" description="Helical" evidence="1">
    <location>
        <begin position="28"/>
        <end position="50"/>
    </location>
</feature>
<keyword evidence="4" id="KW-1185">Reference proteome</keyword>
<sequence>MTTALFRQQAMERQRDRLWGEVLLIQPLSLRLLTGIVVLIVASILTYLFWGTYARKETVQGHLVPSSGVIRVYAARPGVIRQVLTQEGDVVQAGQPLFVINGDSILADGRHLEQVLLDEYEYKQSLLQQELERIPAVFQRRHTDLVREASAINTDVQWLNQQKSTLQQRLAIVDNQLNNMQRLHEMRMASEVDVQAILADRLAILSELQGLERSISSQTHQHDLLANRAAQLNDDQSAQQHQLQAELSTLAQQIAELYGRKAYVITAERSGTVTTVQATEGQDAGQGIPLATLLPEDSTLVAELLVPTRAIGFIEPGQALNIRYAAFPYQKFGLYQGEISQVSDHVLLPNEWLQAPIAVEEPLYRVIATLHQQGVIAFGQETPLRPGILLDADITLGQRTLVQWLLEPLYSLKGRLQ</sequence>
<gene>
    <name evidence="3" type="ORF">ACFOOG_12505</name>
</gene>
<dbReference type="Pfam" id="PF26002">
    <property type="entry name" value="Beta-barrel_AprE"/>
    <property type="match status" value="1"/>
</dbReference>
<dbReference type="InterPro" id="IPR058982">
    <property type="entry name" value="Beta-barrel_AprE"/>
</dbReference>
<dbReference type="InterPro" id="IPR011053">
    <property type="entry name" value="Single_hybrid_motif"/>
</dbReference>
<dbReference type="Gene3D" id="2.40.30.170">
    <property type="match status" value="1"/>
</dbReference>